<dbReference type="GO" id="GO:0030117">
    <property type="term" value="C:membrane coat"/>
    <property type="evidence" value="ECO:0007669"/>
    <property type="project" value="InterPro"/>
</dbReference>
<dbReference type="SUPFAM" id="SSF49348">
    <property type="entry name" value="Clathrin adaptor appendage domain"/>
    <property type="match status" value="1"/>
</dbReference>
<evidence type="ECO:0000256" key="13">
    <source>
        <dbReference type="ARBA" id="ARBA00023065"/>
    </source>
</evidence>
<evidence type="ECO:0000256" key="6">
    <source>
        <dbReference type="ARBA" id="ARBA00022448"/>
    </source>
</evidence>
<evidence type="ECO:0000256" key="1">
    <source>
        <dbReference type="ARBA" id="ARBA00004145"/>
    </source>
</evidence>
<feature type="transmembrane region" description="Helical" evidence="17">
    <location>
        <begin position="475"/>
        <end position="502"/>
    </location>
</feature>
<dbReference type="InterPro" id="IPR013041">
    <property type="entry name" value="Clathrin_app_Ig-like_sf"/>
</dbReference>
<dbReference type="InterPro" id="IPR008152">
    <property type="entry name" value="Clathrin_a/b/g-adaptin_app_Ig"/>
</dbReference>
<dbReference type="InterPro" id="IPR016024">
    <property type="entry name" value="ARM-type_fold"/>
</dbReference>
<comment type="subcellular location">
    <subcellularLocation>
        <location evidence="3">Cell membrane</location>
        <topology evidence="3">Multi-pass membrane protein</topology>
    </subcellularLocation>
    <subcellularLocation>
        <location evidence="1">Cytoplasmic vesicle</location>
        <location evidence="1">Clathrin-coated vesicle membrane</location>
        <topology evidence="1">Peripheral membrane protein</topology>
        <orientation evidence="1">Cytoplasmic side</orientation>
    </subcellularLocation>
    <subcellularLocation>
        <location evidence="2">Golgi apparatus</location>
    </subcellularLocation>
    <subcellularLocation>
        <location evidence="17">Membrane</location>
        <topology evidence="17">Multi-pass membrane protein</topology>
    </subcellularLocation>
</comment>
<dbReference type="Gene3D" id="2.60.40.1230">
    <property type="match status" value="1"/>
</dbReference>
<comment type="caution">
    <text evidence="20">The sequence shown here is derived from an EMBL/GenBank/DDBJ whole genome shotgun (WGS) entry which is preliminary data.</text>
</comment>
<reference evidence="20 21" key="1">
    <citation type="journal article" date="2018" name="Mol. Plant">
        <title>The genome of Artemisia annua provides insight into the evolution of Asteraceae family and artemisinin biosynthesis.</title>
        <authorList>
            <person name="Shen Q."/>
            <person name="Zhang L."/>
            <person name="Liao Z."/>
            <person name="Wang S."/>
            <person name="Yan T."/>
            <person name="Shi P."/>
            <person name="Liu M."/>
            <person name="Fu X."/>
            <person name="Pan Q."/>
            <person name="Wang Y."/>
            <person name="Lv Z."/>
            <person name="Lu X."/>
            <person name="Zhang F."/>
            <person name="Jiang W."/>
            <person name="Ma Y."/>
            <person name="Chen M."/>
            <person name="Hao X."/>
            <person name="Li L."/>
            <person name="Tang Y."/>
            <person name="Lv G."/>
            <person name="Zhou Y."/>
            <person name="Sun X."/>
            <person name="Brodelius P.E."/>
            <person name="Rose J.K.C."/>
            <person name="Tang K."/>
        </authorList>
    </citation>
    <scope>NUCLEOTIDE SEQUENCE [LARGE SCALE GENOMIC DNA]</scope>
    <source>
        <strain evidence="21">cv. Huhao1</strain>
        <tissue evidence="20">Leaf</tissue>
    </source>
</reference>
<dbReference type="PANTHER" id="PTHR30540">
    <property type="entry name" value="OSMOTIC STRESS POTASSIUM TRANSPORTER"/>
    <property type="match status" value="1"/>
</dbReference>
<feature type="transmembrane region" description="Helical" evidence="17">
    <location>
        <begin position="523"/>
        <end position="545"/>
    </location>
</feature>
<protein>
    <recommendedName>
        <fullName evidence="17">Potassium transporter</fullName>
    </recommendedName>
</protein>
<feature type="region of interest" description="Disordered" evidence="18">
    <location>
        <begin position="17"/>
        <end position="58"/>
    </location>
</feature>
<dbReference type="EMBL" id="PKPP01002427">
    <property type="protein sequence ID" value="PWA75334.1"/>
    <property type="molecule type" value="Genomic_DNA"/>
</dbReference>
<evidence type="ECO:0000256" key="9">
    <source>
        <dbReference type="ARBA" id="ARBA00022927"/>
    </source>
</evidence>
<dbReference type="FunFam" id="1.25.10.10:FF:000030">
    <property type="entry name" value="AP-1 complex subunit gamma"/>
    <property type="match status" value="1"/>
</dbReference>
<evidence type="ECO:0000256" key="8">
    <source>
        <dbReference type="ARBA" id="ARBA00022692"/>
    </source>
</evidence>
<name>A0A2U1NPA7_ARTAN</name>
<evidence type="ECO:0000313" key="21">
    <source>
        <dbReference type="Proteomes" id="UP000245207"/>
    </source>
</evidence>
<keyword evidence="12" id="KW-0333">Golgi apparatus</keyword>
<dbReference type="Pfam" id="PF22776">
    <property type="entry name" value="K_trans_C"/>
    <property type="match status" value="1"/>
</dbReference>
<keyword evidence="11 17" id="KW-1133">Transmembrane helix</keyword>
<dbReference type="Proteomes" id="UP000245207">
    <property type="component" value="Unassembled WGS sequence"/>
</dbReference>
<dbReference type="InterPro" id="IPR053952">
    <property type="entry name" value="K_trans_C"/>
</dbReference>
<evidence type="ECO:0000256" key="15">
    <source>
        <dbReference type="ARBA" id="ARBA00023329"/>
    </source>
</evidence>
<feature type="transmembrane region" description="Helical" evidence="17">
    <location>
        <begin position="324"/>
        <end position="346"/>
    </location>
</feature>
<keyword evidence="10 17" id="KW-0630">Potassium</keyword>
<dbReference type="GO" id="GO:0015079">
    <property type="term" value="F:potassium ion transmembrane transporter activity"/>
    <property type="evidence" value="ECO:0007669"/>
    <property type="project" value="UniProtKB-UniRule"/>
</dbReference>
<dbReference type="Gene3D" id="1.25.10.10">
    <property type="entry name" value="Leucine-rich Repeat Variant"/>
    <property type="match status" value="1"/>
</dbReference>
<keyword evidence="21" id="KW-1185">Reference proteome</keyword>
<organism evidence="20 21">
    <name type="scientific">Artemisia annua</name>
    <name type="common">Sweet wormwood</name>
    <dbReference type="NCBI Taxonomy" id="35608"/>
    <lineage>
        <taxon>Eukaryota</taxon>
        <taxon>Viridiplantae</taxon>
        <taxon>Streptophyta</taxon>
        <taxon>Embryophyta</taxon>
        <taxon>Tracheophyta</taxon>
        <taxon>Spermatophyta</taxon>
        <taxon>Magnoliopsida</taxon>
        <taxon>eudicotyledons</taxon>
        <taxon>Gunneridae</taxon>
        <taxon>Pentapetalae</taxon>
        <taxon>asterids</taxon>
        <taxon>campanulids</taxon>
        <taxon>Asterales</taxon>
        <taxon>Asteraceae</taxon>
        <taxon>Asteroideae</taxon>
        <taxon>Anthemideae</taxon>
        <taxon>Artemisiinae</taxon>
        <taxon>Artemisia</taxon>
    </lineage>
</organism>
<evidence type="ECO:0000256" key="11">
    <source>
        <dbReference type="ARBA" id="ARBA00022989"/>
    </source>
</evidence>
<dbReference type="GO" id="GO:0005794">
    <property type="term" value="C:Golgi apparatus"/>
    <property type="evidence" value="ECO:0007669"/>
    <property type="project" value="UniProtKB-SubCell"/>
</dbReference>
<evidence type="ECO:0000256" key="16">
    <source>
        <dbReference type="ARBA" id="ARBA00053634"/>
    </source>
</evidence>
<dbReference type="GO" id="GO:0005886">
    <property type="term" value="C:plasma membrane"/>
    <property type="evidence" value="ECO:0007669"/>
    <property type="project" value="UniProtKB-SubCell"/>
</dbReference>
<comment type="similarity">
    <text evidence="4">Belongs to the adaptor complexes large subunit family.</text>
</comment>
<evidence type="ECO:0000256" key="12">
    <source>
        <dbReference type="ARBA" id="ARBA00023034"/>
    </source>
</evidence>
<dbReference type="STRING" id="35608.A0A2U1NPA7"/>
<evidence type="ECO:0000256" key="3">
    <source>
        <dbReference type="ARBA" id="ARBA00004651"/>
    </source>
</evidence>
<feature type="transmembrane region" description="Helical" evidence="17">
    <location>
        <begin position="612"/>
        <end position="630"/>
    </location>
</feature>
<feature type="transmembrane region" description="Helical" evidence="17">
    <location>
        <begin position="404"/>
        <end position="423"/>
    </location>
</feature>
<keyword evidence="14 17" id="KW-0472">Membrane</keyword>
<feature type="transmembrane region" description="Helical" evidence="17">
    <location>
        <begin position="435"/>
        <end position="455"/>
    </location>
</feature>
<comment type="function">
    <text evidence="16">Subunit of clathrin-associated adaptor protein complex 1 that plays a role in protein sorting at the trans-Golgi network and early endosomes (TGN/EE). The AP complexes mediate both the recruitment of clathrin to membranes and the recognition of sorting signals within the cytosolic tails of transmembrane cargo molecules.</text>
</comment>
<dbReference type="InterPro" id="IPR008153">
    <property type="entry name" value="GAE_dom"/>
</dbReference>
<evidence type="ECO:0000256" key="10">
    <source>
        <dbReference type="ARBA" id="ARBA00022958"/>
    </source>
</evidence>
<dbReference type="GO" id="GO:0016192">
    <property type="term" value="P:vesicle-mediated transport"/>
    <property type="evidence" value="ECO:0007669"/>
    <property type="project" value="InterPro"/>
</dbReference>
<dbReference type="Pfam" id="PF02705">
    <property type="entry name" value="K_trans"/>
    <property type="match status" value="2"/>
</dbReference>
<keyword evidence="8 17" id="KW-0812">Transmembrane</keyword>
<comment type="function">
    <text evidence="17">Potassium transporter.</text>
</comment>
<dbReference type="GO" id="GO:0030665">
    <property type="term" value="C:clathrin-coated vesicle membrane"/>
    <property type="evidence" value="ECO:0007669"/>
    <property type="project" value="UniProtKB-SubCell"/>
</dbReference>
<dbReference type="PANTHER" id="PTHR30540:SF4">
    <property type="entry name" value="POTASSIUM TRANSPORTER 12-RELATED"/>
    <property type="match status" value="1"/>
</dbReference>
<keyword evidence="15" id="KW-0968">Cytoplasmic vesicle</keyword>
<dbReference type="PROSITE" id="PS50180">
    <property type="entry name" value="GAE"/>
    <property type="match status" value="1"/>
</dbReference>
<dbReference type="OrthoDB" id="504708at2759"/>
<evidence type="ECO:0000256" key="2">
    <source>
        <dbReference type="ARBA" id="ARBA00004555"/>
    </source>
</evidence>
<feature type="transmembrane region" description="Helical" evidence="17">
    <location>
        <begin position="358"/>
        <end position="378"/>
    </location>
</feature>
<keyword evidence="6" id="KW-0813">Transport</keyword>
<evidence type="ECO:0000256" key="18">
    <source>
        <dbReference type="SAM" id="MobiDB-lite"/>
    </source>
</evidence>
<keyword evidence="13 17" id="KW-0406">Ion transport</keyword>
<evidence type="ECO:0000313" key="20">
    <source>
        <dbReference type="EMBL" id="PWA75334.1"/>
    </source>
</evidence>
<dbReference type="FunFam" id="2.60.40.1230:FF:000008">
    <property type="entry name" value="AP-1 complex subunit gamma"/>
    <property type="match status" value="1"/>
</dbReference>
<dbReference type="SUPFAM" id="SSF48371">
    <property type="entry name" value="ARM repeat"/>
    <property type="match status" value="1"/>
</dbReference>
<sequence length="1753" mass="193296">MEEDGIEEISSSISGRLLRRRSGGGSSSSRWVDGSEVDSESPPWSLLNDNNDENRSEGFGSVRRRLVKKAKRVDSFDVEAMAIAGSHGHHNKEVSIWQTLGLAFQTLGVVYGDMGTSPLYVFTDVFTKVQIESDIDVLGALSLIIYTIALVPLAKYVFIVLKANDNGEGGTFALYSLICRYAKINLLPNRQQADERISSFRLKLPTPELERALSIKEKLEHNSFYKTLLLLLVLMGTSMIIGDGILTPAISVMSAVSGLEGKIQGFGTELERALSIKEKLEHNSFYKTLLLLLVLMGTSMIIGDGILTPAISVMSAVSGLEGKIQGFGTGALVTVSVVILVGLFGIQRFGTSKVGLTFAPCLALWFFSLGAIGLYNLIKHDISVVKAINPFYIYLFFKKNSIKAWSSLGGCVLCITGAEAMFADLGHFSVPSIQIAFSFVVFPCLLLAYMGQAAYLMKHPDAASRIFYDSIPDGLFWPVFVVATIAAVIASQAMISASFSCIKQSMALGCFPRLKVIHTSRKFMGQIYIPVINWFLMIMCVLVVATFQSTTDIANAYGIAEVGVMMVSTALVTLVMLLIWQTNVFLALSFLIFFGSIELLYMSAVLSKITEGGWLPLAFASFFLCVMYIWNYGSVLKYQSEVRGKISMEFMNDLGSTLGTVRVPGIGLLYNELVHGVPSVLGQFLLDLPAIHSTLVFVCIKYVPVPVVSQDERFLFRRVCPKDYHIFQCVARYGYKDIRKEDHHAFEQLLVESLEKFMRKEAQELELENDINDADFESISVGQRSYSGELSVPLIQPDGDPVLPSSVMGPIDDDPSLEYELSALREATESGFTYLLGHGDVRARKDSFFLKKLVINYFYSFLRNNCRGGAATMKVPHMNIIQVSMTYMCGSDPTAPIMDMFSSGTRLRDMIRAIRACKTAAEERAVVRKECASIRAAVSDNDNDYRHRNLAKLMFIHMLGYPTHFGQMECLKLIAAPGFPEKRIGYLGLMLLLDERQEVLMLVTNSLKQDLNHTNQYIVGLALCALGNISSAEMARDLAPEVEKLLQFRDPNIRKKAALCSIRIVKKVPDLAENFVNPVVSLLKEKHHGVLLTAIQLCTDLCNLNEEALEYFRKKCTEGLVKVLKDVVNSPYAPEYDVSGIADPFLHIRLLRLLRVLGHGDADASESMNDILAQVATKTESNKNAGNAILYECVETIMSIEDNSGLRVLAINILGRFLSNRDNNIRYVALNMLMKAISVDDQAVQRHRATILECVKDSDASIRKRALELIYLLLNENNVKPLTKELIDYLQVSDQDFKGDLTAKICSIVEKLSPDKIWYIDQMLKVLSEAGNHVKDEVWHALIVVITNAPNLHGYTVRSLYKAIQTSDDQETLVRVAVWCIGEYGDMLVNGIGMLDLEDPITVTENDAVDVVETAIKRHSSDLTTRAMCLIALLKLSSRFPSCSQRIKDIVTQSRGSLLLELQQRSIEFDSILEKHQNIRSTLVERMPALDEATYRRAGSIPVPVLTSKLNLPNGGAKTTAAPLVDLLDLGVDEPAAPSSSGGNFLQDLLDVGTSSSQSDALLDLLSIGSAPPQNGSLVPDILSISQDNKTSVSPLDSLSSTMGPSLPASSTSMMDLLDGFGPSPPPPKDNGPAYPPLVAFESSSLRLTFNFSKQPESPQTTQIEANFANKSSDVYTDFIFQAAVPKFLQLHLEPASSNTLAGNGNGSITQKLRVTNSQHGKKSIVMRIRISYKLNNKDMLEEGQISNFPRGL</sequence>
<evidence type="ECO:0000256" key="14">
    <source>
        <dbReference type="ARBA" id="ARBA00023136"/>
    </source>
</evidence>
<dbReference type="InterPro" id="IPR053951">
    <property type="entry name" value="K_trans_N"/>
</dbReference>
<dbReference type="Pfam" id="PF01602">
    <property type="entry name" value="Adaptin_N"/>
    <property type="match status" value="1"/>
</dbReference>
<evidence type="ECO:0000256" key="7">
    <source>
        <dbReference type="ARBA" id="ARBA00022538"/>
    </source>
</evidence>
<dbReference type="GO" id="GO:0006886">
    <property type="term" value="P:intracellular protein transport"/>
    <property type="evidence" value="ECO:0007669"/>
    <property type="project" value="InterPro"/>
</dbReference>
<evidence type="ECO:0000256" key="5">
    <source>
        <dbReference type="ARBA" id="ARBA00008440"/>
    </source>
</evidence>
<dbReference type="SMART" id="SM00809">
    <property type="entry name" value="Alpha_adaptinC2"/>
    <property type="match status" value="1"/>
</dbReference>
<proteinExistence type="inferred from homology"/>
<gene>
    <name evidence="20" type="ORF">CTI12_AA242140</name>
</gene>
<keyword evidence="9" id="KW-0653">Protein transport</keyword>
<keyword evidence="7 17" id="KW-0633">Potassium transport</keyword>
<feature type="transmembrane region" description="Helical" evidence="17">
    <location>
        <begin position="557"/>
        <end position="578"/>
    </location>
</feature>
<comment type="similarity">
    <text evidence="5 17">Belongs to the HAK/KUP transporter (TC 2.A.72.3) family.</text>
</comment>
<evidence type="ECO:0000256" key="4">
    <source>
        <dbReference type="ARBA" id="ARBA00006613"/>
    </source>
</evidence>
<evidence type="ECO:0000256" key="17">
    <source>
        <dbReference type="RuleBase" id="RU321113"/>
    </source>
</evidence>
<dbReference type="Pfam" id="PF02883">
    <property type="entry name" value="Alpha_adaptinC2"/>
    <property type="match status" value="1"/>
</dbReference>
<feature type="domain" description="GAE" evidence="19">
    <location>
        <begin position="1633"/>
        <end position="1750"/>
    </location>
</feature>
<feature type="transmembrane region" description="Helical" evidence="17">
    <location>
        <begin position="137"/>
        <end position="159"/>
    </location>
</feature>
<dbReference type="InterPro" id="IPR002553">
    <property type="entry name" value="Clathrin/coatomer_adapt-like_N"/>
</dbReference>
<accession>A0A2U1NPA7</accession>
<feature type="transmembrane region" description="Helical" evidence="17">
    <location>
        <begin position="289"/>
        <end position="312"/>
    </location>
</feature>
<dbReference type="InterPro" id="IPR003855">
    <property type="entry name" value="K+_transporter"/>
</dbReference>
<dbReference type="InterPro" id="IPR011989">
    <property type="entry name" value="ARM-like"/>
</dbReference>
<dbReference type="NCBIfam" id="TIGR00794">
    <property type="entry name" value="kup"/>
    <property type="match status" value="1"/>
</dbReference>
<feature type="transmembrane region" description="Helical" evidence="17">
    <location>
        <begin position="224"/>
        <end position="246"/>
    </location>
</feature>
<evidence type="ECO:0000259" key="19">
    <source>
        <dbReference type="PROSITE" id="PS50180"/>
    </source>
</evidence>
<feature type="transmembrane region" description="Helical" evidence="17">
    <location>
        <begin position="585"/>
        <end position="606"/>
    </location>
</feature>